<keyword evidence="10" id="KW-0206">Cytoskeleton</keyword>
<evidence type="ECO:0000256" key="5">
    <source>
        <dbReference type="ARBA" id="ARBA00022553"/>
    </source>
</evidence>
<evidence type="ECO:0000313" key="12">
    <source>
        <dbReference type="EMBL" id="PWN28955.1"/>
    </source>
</evidence>
<feature type="non-terminal residue" evidence="12">
    <location>
        <position position="94"/>
    </location>
</feature>
<name>A0A316V0I9_9BASI</name>
<keyword evidence="3" id="KW-0963">Cytoplasm</keyword>
<dbReference type="GO" id="GO:0005524">
    <property type="term" value="F:ATP binding"/>
    <property type="evidence" value="ECO:0007669"/>
    <property type="project" value="UniProtKB-KW"/>
</dbReference>
<dbReference type="Pfam" id="PF00786">
    <property type="entry name" value="PBD"/>
    <property type="match status" value="1"/>
</dbReference>
<dbReference type="InterPro" id="IPR033923">
    <property type="entry name" value="PAK_BD"/>
</dbReference>
<dbReference type="STRING" id="1569628.A0A316V0I9"/>
<feature type="domain" description="CRIB" evidence="11">
    <location>
        <begin position="14"/>
        <end position="27"/>
    </location>
</feature>
<evidence type="ECO:0000256" key="4">
    <source>
        <dbReference type="ARBA" id="ARBA00022527"/>
    </source>
</evidence>
<keyword evidence="7" id="KW-0547">Nucleotide-binding</keyword>
<evidence type="ECO:0000256" key="10">
    <source>
        <dbReference type="ARBA" id="ARBA00023212"/>
    </source>
</evidence>
<evidence type="ECO:0000256" key="3">
    <source>
        <dbReference type="ARBA" id="ARBA00022490"/>
    </source>
</evidence>
<evidence type="ECO:0000256" key="8">
    <source>
        <dbReference type="ARBA" id="ARBA00022777"/>
    </source>
</evidence>
<organism evidence="12 13">
    <name type="scientific">Jaminaea rosea</name>
    <dbReference type="NCBI Taxonomy" id="1569628"/>
    <lineage>
        <taxon>Eukaryota</taxon>
        <taxon>Fungi</taxon>
        <taxon>Dikarya</taxon>
        <taxon>Basidiomycota</taxon>
        <taxon>Ustilaginomycotina</taxon>
        <taxon>Exobasidiomycetes</taxon>
        <taxon>Microstromatales</taxon>
        <taxon>Microstromatales incertae sedis</taxon>
        <taxon>Jaminaea</taxon>
    </lineage>
</organism>
<keyword evidence="4" id="KW-0723">Serine/threonine-protein kinase</keyword>
<evidence type="ECO:0000256" key="1">
    <source>
        <dbReference type="ARBA" id="ARBA00004245"/>
    </source>
</evidence>
<protein>
    <recommendedName>
        <fullName evidence="2">non-specific serine/threonine protein kinase</fullName>
        <ecNumber evidence="2">2.7.11.1</ecNumber>
    </recommendedName>
</protein>
<dbReference type="PROSITE" id="PS50108">
    <property type="entry name" value="CRIB"/>
    <property type="match status" value="1"/>
</dbReference>
<sequence>MSDVFSQPQKKIEISTPYDPVHLTHVGFNSDTGEFTGLPREWQQLLQDSGISKQDQEANPQAVMDIVAFYQDATQHVGDEDAVWKKFGDAKQGK</sequence>
<proteinExistence type="predicted"/>
<keyword evidence="5" id="KW-0597">Phosphoprotein</keyword>
<dbReference type="EC" id="2.7.11.1" evidence="2"/>
<dbReference type="CDD" id="cd01093">
    <property type="entry name" value="CRIB_PAK_like"/>
    <property type="match status" value="1"/>
</dbReference>
<evidence type="ECO:0000313" key="13">
    <source>
        <dbReference type="Proteomes" id="UP000245884"/>
    </source>
</evidence>
<dbReference type="InterPro" id="IPR011026">
    <property type="entry name" value="WAS_C"/>
</dbReference>
<dbReference type="GO" id="GO:0007015">
    <property type="term" value="P:actin filament organization"/>
    <property type="evidence" value="ECO:0007669"/>
    <property type="project" value="InterPro"/>
</dbReference>
<dbReference type="SUPFAM" id="SSF47912">
    <property type="entry name" value="Wiscott-Aldrich syndrome protein, WASP, C-terminal domain"/>
    <property type="match status" value="1"/>
</dbReference>
<dbReference type="GO" id="GO:0005856">
    <property type="term" value="C:cytoskeleton"/>
    <property type="evidence" value="ECO:0007669"/>
    <property type="project" value="UniProtKB-SubCell"/>
</dbReference>
<dbReference type="Gene3D" id="3.90.810.10">
    <property type="entry name" value="CRIB domain"/>
    <property type="match status" value="1"/>
</dbReference>
<evidence type="ECO:0000256" key="6">
    <source>
        <dbReference type="ARBA" id="ARBA00022679"/>
    </source>
</evidence>
<dbReference type="AlphaFoldDB" id="A0A316V0I9"/>
<dbReference type="GO" id="GO:0004674">
    <property type="term" value="F:protein serine/threonine kinase activity"/>
    <property type="evidence" value="ECO:0007669"/>
    <property type="project" value="UniProtKB-KW"/>
</dbReference>
<keyword evidence="9" id="KW-0067">ATP-binding</keyword>
<dbReference type="GeneID" id="37025978"/>
<keyword evidence="6" id="KW-0808">Transferase</keyword>
<gene>
    <name evidence="12" type="ORF">BDZ90DRAFT_212972</name>
</gene>
<dbReference type="EMBL" id="KZ819664">
    <property type="protein sequence ID" value="PWN28955.1"/>
    <property type="molecule type" value="Genomic_DNA"/>
</dbReference>
<accession>A0A316V0I9</accession>
<dbReference type="SMART" id="SM00285">
    <property type="entry name" value="PBD"/>
    <property type="match status" value="1"/>
</dbReference>
<dbReference type="OrthoDB" id="248923at2759"/>
<dbReference type="InterPro" id="IPR000095">
    <property type="entry name" value="CRIB_dom"/>
</dbReference>
<evidence type="ECO:0000259" key="11">
    <source>
        <dbReference type="PROSITE" id="PS50108"/>
    </source>
</evidence>
<evidence type="ECO:0000256" key="2">
    <source>
        <dbReference type="ARBA" id="ARBA00012513"/>
    </source>
</evidence>
<evidence type="ECO:0000256" key="9">
    <source>
        <dbReference type="ARBA" id="ARBA00022840"/>
    </source>
</evidence>
<dbReference type="FunFam" id="3.90.810.10:FF:000007">
    <property type="entry name" value="Non-specific serine/threonine protein kinase"/>
    <property type="match status" value="1"/>
</dbReference>
<keyword evidence="8" id="KW-0418">Kinase</keyword>
<comment type="subcellular location">
    <subcellularLocation>
        <location evidence="1">Cytoplasm</location>
        <location evidence="1">Cytoskeleton</location>
    </subcellularLocation>
</comment>
<keyword evidence="13" id="KW-1185">Reference proteome</keyword>
<reference evidence="12 13" key="1">
    <citation type="journal article" date="2018" name="Mol. Biol. Evol.">
        <title>Broad Genomic Sampling Reveals a Smut Pathogenic Ancestry of the Fungal Clade Ustilaginomycotina.</title>
        <authorList>
            <person name="Kijpornyongpan T."/>
            <person name="Mondo S.J."/>
            <person name="Barry K."/>
            <person name="Sandor L."/>
            <person name="Lee J."/>
            <person name="Lipzen A."/>
            <person name="Pangilinan J."/>
            <person name="LaButti K."/>
            <person name="Hainaut M."/>
            <person name="Henrissat B."/>
            <person name="Grigoriev I.V."/>
            <person name="Spatafora J.W."/>
            <person name="Aime M.C."/>
        </authorList>
    </citation>
    <scope>NUCLEOTIDE SEQUENCE [LARGE SCALE GENOMIC DNA]</scope>
    <source>
        <strain evidence="12 13">MCA 5214</strain>
    </source>
</reference>
<evidence type="ECO:0000256" key="7">
    <source>
        <dbReference type="ARBA" id="ARBA00022741"/>
    </source>
</evidence>
<dbReference type="Proteomes" id="UP000245884">
    <property type="component" value="Unassembled WGS sequence"/>
</dbReference>
<dbReference type="InterPro" id="IPR036936">
    <property type="entry name" value="CRIB_dom_sf"/>
</dbReference>
<dbReference type="RefSeq" id="XP_025363567.1">
    <property type="nucleotide sequence ID" value="XM_025504155.1"/>
</dbReference>